<accession>A0ABX3D2W6</accession>
<comment type="caution">
    <text evidence="1">The sequence shown here is derived from an EMBL/GenBank/DDBJ whole genome shotgun (WGS) entry which is preliminary data.</text>
</comment>
<evidence type="ECO:0000313" key="2">
    <source>
        <dbReference type="Proteomes" id="UP000242153"/>
    </source>
</evidence>
<evidence type="ECO:0000313" key="1">
    <source>
        <dbReference type="EMBL" id="OHX55989.1"/>
    </source>
</evidence>
<dbReference type="Proteomes" id="UP000242153">
    <property type="component" value="Unassembled WGS sequence"/>
</dbReference>
<protein>
    <submittedName>
        <fullName evidence="1">Uncharacterized protein</fullName>
    </submittedName>
</protein>
<reference evidence="1" key="1">
    <citation type="submission" date="2016-07" db="EMBL/GenBank/DDBJ databases">
        <title>Draft genome Planococcus salivarum.</title>
        <authorList>
            <person name="See-Too W.S."/>
        </authorList>
    </citation>
    <scope>NUCLEOTIDE SEQUENCE [LARGE SCALE GENOMIC DNA]</scope>
    <source>
        <strain evidence="1">DSM 23820</strain>
    </source>
</reference>
<organism evidence="1 2">
    <name type="scientific">Planococcus salinarum</name>
    <dbReference type="NCBI Taxonomy" id="622695"/>
    <lineage>
        <taxon>Bacteria</taxon>
        <taxon>Bacillati</taxon>
        <taxon>Bacillota</taxon>
        <taxon>Bacilli</taxon>
        <taxon>Bacillales</taxon>
        <taxon>Caryophanaceae</taxon>
        <taxon>Planococcus</taxon>
    </lineage>
</organism>
<proteinExistence type="predicted"/>
<keyword evidence="2" id="KW-1185">Reference proteome</keyword>
<gene>
    <name evidence="1" type="ORF">BB776_05395</name>
</gene>
<dbReference type="EMBL" id="MBQG01000029">
    <property type="protein sequence ID" value="OHX55989.1"/>
    <property type="molecule type" value="Genomic_DNA"/>
</dbReference>
<sequence length="75" mass="8790">MKLEVTEMLLKEVDFKLLDFVQTADGKWFSIGFMDNVHKKTLSKRTVHSMYEKGQIVKISEEIEGRTVVENFTHQ</sequence>
<name>A0ABX3D2W6_9BACL</name>